<evidence type="ECO:0000313" key="2">
    <source>
        <dbReference type="EMBL" id="QWG02963.1"/>
    </source>
</evidence>
<dbReference type="KEGG" id="fya:KMW28_05120"/>
<dbReference type="PROSITE" id="PS51257">
    <property type="entry name" value="PROKAR_LIPOPROTEIN"/>
    <property type="match status" value="1"/>
</dbReference>
<proteinExistence type="predicted"/>
<protein>
    <submittedName>
        <fullName evidence="2">Uncharacterized protein</fullName>
    </submittedName>
</protein>
<feature type="signal peptide" evidence="1">
    <location>
        <begin position="1"/>
        <end position="21"/>
    </location>
</feature>
<dbReference type="EMBL" id="CP076132">
    <property type="protein sequence ID" value="QWG02963.1"/>
    <property type="molecule type" value="Genomic_DNA"/>
</dbReference>
<feature type="chain" id="PRO_5043847286" evidence="1">
    <location>
        <begin position="22"/>
        <end position="285"/>
    </location>
</feature>
<reference evidence="2 3" key="1">
    <citation type="submission" date="2021-05" db="EMBL/GenBank/DDBJ databases">
        <title>Comparative genomic studies on the polysaccharide-degrading batcterial strains of the Flammeovirga genus.</title>
        <authorList>
            <person name="Zewei F."/>
            <person name="Zheng Z."/>
            <person name="Yu L."/>
            <person name="Ruyue G."/>
            <person name="Yanhong M."/>
            <person name="Yuanyuan C."/>
            <person name="Jingyan G."/>
            <person name="Wenjun H."/>
        </authorList>
    </citation>
    <scope>NUCLEOTIDE SEQUENCE [LARGE SCALE GENOMIC DNA]</scope>
    <source>
        <strain evidence="2 3">NBRC:100898</strain>
    </source>
</reference>
<dbReference type="Proteomes" id="UP000678679">
    <property type="component" value="Chromosome 1"/>
</dbReference>
<dbReference type="AlphaFoldDB" id="A0AAX1NBD8"/>
<gene>
    <name evidence="2" type="ORF">KMW28_05120</name>
</gene>
<sequence>MKKYSYLLIFFLLFISCNSEFEPNVKKYIKKIDRSKSENSDIYFSQYINYDTTSTLSSIHFEYYDITNYSIKKLDLIHDIKYDQTNNLKGYIIDYDFLGNLNSSLVMNIVSDENKVISYENIDFDTADSRFKYLYNEDRNRPYAKKIIDKDGLIYQIDLFEWNEGNLTKVSKYFTNGADVPAEELKNYTPDSQIQIHYDRNPNPELHMNGIIVPRGFQNINIFNNRNNPIEIRYIKGQSTRIIKRTFTYDEDGYPLTAITKEVDSMLSNYGSNLYFDRYYYLENE</sequence>
<organism evidence="2 3">
    <name type="scientific">Flammeovirga yaeyamensis</name>
    <dbReference type="NCBI Taxonomy" id="367791"/>
    <lineage>
        <taxon>Bacteria</taxon>
        <taxon>Pseudomonadati</taxon>
        <taxon>Bacteroidota</taxon>
        <taxon>Cytophagia</taxon>
        <taxon>Cytophagales</taxon>
        <taxon>Flammeovirgaceae</taxon>
        <taxon>Flammeovirga</taxon>
    </lineage>
</organism>
<dbReference type="RefSeq" id="WP_169664428.1">
    <property type="nucleotide sequence ID" value="NZ_CP076132.1"/>
</dbReference>
<evidence type="ECO:0000256" key="1">
    <source>
        <dbReference type="SAM" id="SignalP"/>
    </source>
</evidence>
<keyword evidence="1" id="KW-0732">Signal</keyword>
<accession>A0AAX1NBD8</accession>
<evidence type="ECO:0000313" key="3">
    <source>
        <dbReference type="Proteomes" id="UP000678679"/>
    </source>
</evidence>
<name>A0AAX1NBD8_9BACT</name>
<keyword evidence="3" id="KW-1185">Reference proteome</keyword>